<evidence type="ECO:0000313" key="14">
    <source>
        <dbReference type="EMBL" id="SDM50159.1"/>
    </source>
</evidence>
<evidence type="ECO:0000256" key="2">
    <source>
        <dbReference type="ARBA" id="ARBA00004613"/>
    </source>
</evidence>
<keyword evidence="8 12" id="KW-0378">Hydrolase</keyword>
<dbReference type="eggNOG" id="COG3757">
    <property type="taxonomic scope" value="Bacteria"/>
</dbReference>
<evidence type="ECO:0000256" key="10">
    <source>
        <dbReference type="ARBA" id="ARBA00023295"/>
    </source>
</evidence>
<comment type="catalytic activity">
    <reaction evidence="1 12">
        <text>Hydrolysis of (1-&gt;4)-beta-linkages between N-acetylmuramic acid and N-acetyl-D-glucosamine residues in a peptidoglycan and between N-acetyl-D-glucosamine residues in chitodextrins.</text>
        <dbReference type="EC" id="3.2.1.17"/>
    </reaction>
</comment>
<comment type="subcellular location">
    <subcellularLocation>
        <location evidence="2">Secreted</location>
    </subcellularLocation>
</comment>
<reference evidence="14 15" key="1">
    <citation type="submission" date="2016-10" db="EMBL/GenBank/DDBJ databases">
        <authorList>
            <person name="de Groot N.N."/>
        </authorList>
    </citation>
    <scope>NUCLEOTIDE SEQUENCE [LARGE SCALE GENOMIC DNA]</scope>
    <source>
        <strain evidence="14 15">DSM 44149</strain>
    </source>
</reference>
<dbReference type="CDD" id="cd06412">
    <property type="entry name" value="GH25_CH-type"/>
    <property type="match status" value="1"/>
</dbReference>
<evidence type="ECO:0000256" key="7">
    <source>
        <dbReference type="ARBA" id="ARBA00022638"/>
    </source>
</evidence>
<dbReference type="RefSeq" id="WP_030432581.1">
    <property type="nucleotide sequence ID" value="NZ_JOEF01000029.1"/>
</dbReference>
<comment type="similarity">
    <text evidence="3 12">Belongs to the glycosyl hydrolase 25 family.</text>
</comment>
<accession>A0A1G9TQT5</accession>
<dbReference type="SMART" id="SM00641">
    <property type="entry name" value="Glyco_25"/>
    <property type="match status" value="1"/>
</dbReference>
<dbReference type="PANTHER" id="PTHR34135:SF2">
    <property type="entry name" value="LYSOZYME"/>
    <property type="match status" value="1"/>
</dbReference>
<evidence type="ECO:0000256" key="9">
    <source>
        <dbReference type="ARBA" id="ARBA00023157"/>
    </source>
</evidence>
<evidence type="ECO:0000256" key="8">
    <source>
        <dbReference type="ARBA" id="ARBA00022801"/>
    </source>
</evidence>
<dbReference type="SUPFAM" id="SSF51445">
    <property type="entry name" value="(Trans)glycosidases"/>
    <property type="match status" value="1"/>
</dbReference>
<dbReference type="Gene3D" id="3.20.20.80">
    <property type="entry name" value="Glycosidases"/>
    <property type="match status" value="1"/>
</dbReference>
<protein>
    <recommendedName>
        <fullName evidence="4 12">Lysozyme</fullName>
        <ecNumber evidence="4 12">3.2.1.17</ecNumber>
    </recommendedName>
</protein>
<dbReference type="FunFam" id="3.20.20.80:FF:000060">
    <property type="entry name" value="Lysozyme M1"/>
    <property type="match status" value="1"/>
</dbReference>
<comment type="function">
    <text evidence="11">This enzyme has both lysozyme (acetylmuramidase) and diacetylmuramidase activities.</text>
</comment>
<organism evidence="14 15">
    <name type="scientific">Allokutzneria albata</name>
    <name type="common">Kibdelosporangium albatum</name>
    <dbReference type="NCBI Taxonomy" id="211114"/>
    <lineage>
        <taxon>Bacteria</taxon>
        <taxon>Bacillati</taxon>
        <taxon>Actinomycetota</taxon>
        <taxon>Actinomycetes</taxon>
        <taxon>Pseudonocardiales</taxon>
        <taxon>Pseudonocardiaceae</taxon>
        <taxon>Allokutzneria</taxon>
    </lineage>
</organism>
<dbReference type="InterPro" id="IPR018077">
    <property type="entry name" value="Glyco_hydro_fam25_subgr"/>
</dbReference>
<keyword evidence="5" id="KW-0964">Secreted</keyword>
<dbReference type="GO" id="GO:0003796">
    <property type="term" value="F:lysozyme activity"/>
    <property type="evidence" value="ECO:0007669"/>
    <property type="project" value="UniProtKB-EC"/>
</dbReference>
<evidence type="ECO:0000256" key="11">
    <source>
        <dbReference type="ARBA" id="ARBA00055588"/>
    </source>
</evidence>
<dbReference type="GO" id="GO:0042742">
    <property type="term" value="P:defense response to bacterium"/>
    <property type="evidence" value="ECO:0007669"/>
    <property type="project" value="UniProtKB-KW"/>
</dbReference>
<evidence type="ECO:0000256" key="1">
    <source>
        <dbReference type="ARBA" id="ARBA00000632"/>
    </source>
</evidence>
<evidence type="ECO:0000313" key="15">
    <source>
        <dbReference type="Proteomes" id="UP000183376"/>
    </source>
</evidence>
<dbReference type="InterPro" id="IPR017853">
    <property type="entry name" value="GH"/>
</dbReference>
<dbReference type="GO" id="GO:0031640">
    <property type="term" value="P:killing of cells of another organism"/>
    <property type="evidence" value="ECO:0007669"/>
    <property type="project" value="UniProtKB-KW"/>
</dbReference>
<feature type="chain" id="PRO_5009245617" description="Lysozyme" evidence="13">
    <location>
        <begin position="23"/>
        <end position="269"/>
    </location>
</feature>
<dbReference type="GO" id="GO:0005576">
    <property type="term" value="C:extracellular region"/>
    <property type="evidence" value="ECO:0007669"/>
    <property type="project" value="UniProtKB-SubCell"/>
</dbReference>
<dbReference type="PROSITE" id="PS51904">
    <property type="entry name" value="GLYCOSYL_HYDROL_F25_2"/>
    <property type="match status" value="1"/>
</dbReference>
<dbReference type="Proteomes" id="UP000183376">
    <property type="component" value="Chromosome I"/>
</dbReference>
<keyword evidence="9" id="KW-1015">Disulfide bond</keyword>
<dbReference type="InterPro" id="IPR008270">
    <property type="entry name" value="Glyco_hydro_25_AS"/>
</dbReference>
<keyword evidence="13" id="KW-0732">Signal</keyword>
<dbReference type="AlphaFoldDB" id="A0A1G9TQT5"/>
<evidence type="ECO:0000256" key="5">
    <source>
        <dbReference type="ARBA" id="ARBA00022525"/>
    </source>
</evidence>
<proteinExistence type="inferred from homology"/>
<dbReference type="GO" id="GO:0016052">
    <property type="term" value="P:carbohydrate catabolic process"/>
    <property type="evidence" value="ECO:0007669"/>
    <property type="project" value="TreeGrafter"/>
</dbReference>
<dbReference type="PANTHER" id="PTHR34135">
    <property type="entry name" value="LYSOZYME"/>
    <property type="match status" value="1"/>
</dbReference>
<evidence type="ECO:0000256" key="4">
    <source>
        <dbReference type="ARBA" id="ARBA00012732"/>
    </source>
</evidence>
<evidence type="ECO:0000256" key="13">
    <source>
        <dbReference type="SAM" id="SignalP"/>
    </source>
</evidence>
<feature type="signal peptide" evidence="13">
    <location>
        <begin position="1"/>
        <end position="22"/>
    </location>
</feature>
<evidence type="ECO:0000256" key="12">
    <source>
        <dbReference type="RuleBase" id="RU361176"/>
    </source>
</evidence>
<gene>
    <name evidence="14" type="ORF">SAMN04489726_1944</name>
</gene>
<dbReference type="Pfam" id="PF01183">
    <property type="entry name" value="Glyco_hydro_25"/>
    <property type="match status" value="1"/>
</dbReference>
<keyword evidence="7" id="KW-0081">Bacteriolytic enzyme</keyword>
<evidence type="ECO:0000256" key="3">
    <source>
        <dbReference type="ARBA" id="ARBA00010646"/>
    </source>
</evidence>
<keyword evidence="6" id="KW-0929">Antimicrobial</keyword>
<sequence length="269" mass="29355">MRITAHLAFTAALTTGALVASALTGPAAAAWGDAAMGSQIALHEGVSPDAPRTIEEVPLDPRTRATVAGIDVSGHQGDVNWQEHWNLGRRFVYVKATEGTGFKNPKYAQQYDGSRQIGMIRGAYHFALPNRSSGAAQANYFVDNGGHWSDDGMTLPGALDIEYNPYGDTCYGLSQDAMANWIKDFSDTYRARTSRYPTIYTSANWWAKCTGGRQDFSKTNPLWIARYAAAIGALPHQWGIHTIWQYSSKPIDQNAFNGAYSRLRALAAG</sequence>
<dbReference type="EMBL" id="LT629701">
    <property type="protein sequence ID" value="SDM50159.1"/>
    <property type="molecule type" value="Genomic_DNA"/>
</dbReference>
<dbReference type="GO" id="GO:0009253">
    <property type="term" value="P:peptidoglycan catabolic process"/>
    <property type="evidence" value="ECO:0007669"/>
    <property type="project" value="InterPro"/>
</dbReference>
<dbReference type="STRING" id="211114.SAMN04489726_1944"/>
<keyword evidence="15" id="KW-1185">Reference proteome</keyword>
<keyword evidence="10 12" id="KW-0326">Glycosidase</keyword>
<dbReference type="EC" id="3.2.1.17" evidence="4 12"/>
<evidence type="ECO:0000256" key="6">
    <source>
        <dbReference type="ARBA" id="ARBA00022529"/>
    </source>
</evidence>
<name>A0A1G9TQT5_ALLAB</name>
<dbReference type="OrthoDB" id="287365at2"/>
<dbReference type="GO" id="GO:0016998">
    <property type="term" value="P:cell wall macromolecule catabolic process"/>
    <property type="evidence" value="ECO:0007669"/>
    <property type="project" value="InterPro"/>
</dbReference>
<dbReference type="InterPro" id="IPR002053">
    <property type="entry name" value="Glyco_hydro_25"/>
</dbReference>
<dbReference type="PROSITE" id="PS00953">
    <property type="entry name" value="GLYCOSYL_HYDROL_F25_1"/>
    <property type="match status" value="1"/>
</dbReference>